<dbReference type="EMBL" id="MPDP01000007">
    <property type="protein sequence ID" value="KAK1497642.1"/>
    <property type="molecule type" value="Genomic_DNA"/>
</dbReference>
<keyword evidence="2" id="KW-1185">Reference proteome</keyword>
<evidence type="ECO:0000313" key="2">
    <source>
        <dbReference type="Proteomes" id="UP001239213"/>
    </source>
</evidence>
<dbReference type="Proteomes" id="UP001239213">
    <property type="component" value="Unassembled WGS sequence"/>
</dbReference>
<sequence>MRQAKGHQGRGLSVTLSESDYSEEQYWVFPCTTLKNFCSQSISQSSPAMLAADKTRGSTAKVSTVTDAAPMRRYQASKPDDTASLISWVITHLTHRTTNIRPSPSARP</sequence>
<organism evidence="1 2">
    <name type="scientific">Colletotrichum cuscutae</name>
    <dbReference type="NCBI Taxonomy" id="1209917"/>
    <lineage>
        <taxon>Eukaryota</taxon>
        <taxon>Fungi</taxon>
        <taxon>Dikarya</taxon>
        <taxon>Ascomycota</taxon>
        <taxon>Pezizomycotina</taxon>
        <taxon>Sordariomycetes</taxon>
        <taxon>Hypocreomycetidae</taxon>
        <taxon>Glomerellales</taxon>
        <taxon>Glomerellaceae</taxon>
        <taxon>Colletotrichum</taxon>
        <taxon>Colletotrichum acutatum species complex</taxon>
    </lineage>
</organism>
<protein>
    <submittedName>
        <fullName evidence="1">Uncharacterized protein</fullName>
    </submittedName>
</protein>
<gene>
    <name evidence="1" type="ORF">CCUS01_13035</name>
</gene>
<reference evidence="1" key="1">
    <citation type="submission" date="2016-11" db="EMBL/GenBank/DDBJ databases">
        <title>The genome sequence of Colletotrichum cuscutae.</title>
        <authorList>
            <person name="Baroncelli R."/>
        </authorList>
    </citation>
    <scope>NUCLEOTIDE SEQUENCE</scope>
    <source>
        <strain evidence="1">IMI 304802</strain>
    </source>
</reference>
<name>A0AAI9YD62_9PEZI</name>
<evidence type="ECO:0000313" key="1">
    <source>
        <dbReference type="EMBL" id="KAK1497642.1"/>
    </source>
</evidence>
<comment type="caution">
    <text evidence="1">The sequence shown here is derived from an EMBL/GenBank/DDBJ whole genome shotgun (WGS) entry which is preliminary data.</text>
</comment>
<dbReference type="AlphaFoldDB" id="A0AAI9YD62"/>
<accession>A0AAI9YD62</accession>
<proteinExistence type="predicted"/>